<organism evidence="7 8">
    <name type="scientific">Botrimarina hoheduenensis</name>
    <dbReference type="NCBI Taxonomy" id="2528000"/>
    <lineage>
        <taxon>Bacteria</taxon>
        <taxon>Pseudomonadati</taxon>
        <taxon>Planctomycetota</taxon>
        <taxon>Planctomycetia</taxon>
        <taxon>Pirellulales</taxon>
        <taxon>Lacipirellulaceae</taxon>
        <taxon>Botrimarina</taxon>
    </lineage>
</organism>
<gene>
    <name evidence="7" type="ORF">Pla111_22450</name>
</gene>
<accession>A0A5C5VXX6</accession>
<evidence type="ECO:0000259" key="6">
    <source>
        <dbReference type="Pfam" id="PF01694"/>
    </source>
</evidence>
<keyword evidence="4 5" id="KW-0472">Membrane</keyword>
<feature type="transmembrane region" description="Helical" evidence="5">
    <location>
        <begin position="150"/>
        <end position="170"/>
    </location>
</feature>
<keyword evidence="3 5" id="KW-1133">Transmembrane helix</keyword>
<dbReference type="Proteomes" id="UP000318995">
    <property type="component" value="Unassembled WGS sequence"/>
</dbReference>
<dbReference type="PANTHER" id="PTHR43731:SF26">
    <property type="entry name" value="RHOMBOID-LIKE PROTEIN 10, CHLOROPLASTIC"/>
    <property type="match status" value="1"/>
</dbReference>
<evidence type="ECO:0000256" key="3">
    <source>
        <dbReference type="ARBA" id="ARBA00022989"/>
    </source>
</evidence>
<evidence type="ECO:0000256" key="2">
    <source>
        <dbReference type="ARBA" id="ARBA00022692"/>
    </source>
</evidence>
<comment type="caution">
    <text evidence="7">The sequence shown here is derived from an EMBL/GenBank/DDBJ whole genome shotgun (WGS) entry which is preliminary data.</text>
</comment>
<reference evidence="7 8" key="1">
    <citation type="submission" date="2019-02" db="EMBL/GenBank/DDBJ databases">
        <title>Deep-cultivation of Planctomycetes and their phenomic and genomic characterization uncovers novel biology.</title>
        <authorList>
            <person name="Wiegand S."/>
            <person name="Jogler M."/>
            <person name="Boedeker C."/>
            <person name="Pinto D."/>
            <person name="Vollmers J."/>
            <person name="Rivas-Marin E."/>
            <person name="Kohn T."/>
            <person name="Peeters S.H."/>
            <person name="Heuer A."/>
            <person name="Rast P."/>
            <person name="Oberbeckmann S."/>
            <person name="Bunk B."/>
            <person name="Jeske O."/>
            <person name="Meyerdierks A."/>
            <person name="Storesund J.E."/>
            <person name="Kallscheuer N."/>
            <person name="Luecker S."/>
            <person name="Lage O.M."/>
            <person name="Pohl T."/>
            <person name="Merkel B.J."/>
            <person name="Hornburger P."/>
            <person name="Mueller R.-W."/>
            <person name="Bruemmer F."/>
            <person name="Labrenz M."/>
            <person name="Spormann A.M."/>
            <person name="Op Den Camp H."/>
            <person name="Overmann J."/>
            <person name="Amann R."/>
            <person name="Jetten M.S.M."/>
            <person name="Mascher T."/>
            <person name="Medema M.H."/>
            <person name="Devos D.P."/>
            <person name="Kaster A.-K."/>
            <person name="Ovreas L."/>
            <person name="Rohde M."/>
            <person name="Galperin M.Y."/>
            <person name="Jogler C."/>
        </authorList>
    </citation>
    <scope>NUCLEOTIDE SEQUENCE [LARGE SCALE GENOMIC DNA]</scope>
    <source>
        <strain evidence="7 8">Pla111</strain>
    </source>
</reference>
<evidence type="ECO:0000256" key="4">
    <source>
        <dbReference type="ARBA" id="ARBA00023136"/>
    </source>
</evidence>
<sequence>MLLPLYDRNPHHRFPVVTVLLILLNVFFFWRSVDGGVQNYVGTIFEHGFIPARLTNIDSGQPVLVQQQLPEGGAFRASLSTDSNAVYATLVSMMFLHGGLLHLVSNVWMLWVFGDNVEDRLGRLVYPFFYLLGGVVAGLTQWAASPDSTTPVIGASGAIAAVLGAYVVTFPRAKVKTLIFVGLPLIFDLPSYLVLGAWFVLQTIGGIQGIGAPVEMGVNVAYWTHIGGFVAGVILMPLLTIGVAPPGAEDWRTESRKAFEF</sequence>
<evidence type="ECO:0000256" key="5">
    <source>
        <dbReference type="SAM" id="Phobius"/>
    </source>
</evidence>
<proteinExistence type="predicted"/>
<feature type="domain" description="Peptidase S54 rhomboid" evidence="6">
    <location>
        <begin position="88"/>
        <end position="238"/>
    </location>
</feature>
<evidence type="ECO:0000313" key="8">
    <source>
        <dbReference type="Proteomes" id="UP000318995"/>
    </source>
</evidence>
<dbReference type="RefSeq" id="WP_197524956.1">
    <property type="nucleotide sequence ID" value="NZ_SJPH01000004.1"/>
</dbReference>
<dbReference type="Pfam" id="PF01694">
    <property type="entry name" value="Rhomboid"/>
    <property type="match status" value="1"/>
</dbReference>
<feature type="transmembrane region" description="Helical" evidence="5">
    <location>
        <begin position="221"/>
        <end position="244"/>
    </location>
</feature>
<feature type="transmembrane region" description="Helical" evidence="5">
    <location>
        <begin position="85"/>
        <end position="112"/>
    </location>
</feature>
<dbReference type="SUPFAM" id="SSF144091">
    <property type="entry name" value="Rhomboid-like"/>
    <property type="match status" value="1"/>
</dbReference>
<name>A0A5C5VXX6_9BACT</name>
<comment type="subcellular location">
    <subcellularLocation>
        <location evidence="1">Membrane</location>
        <topology evidence="1">Multi-pass membrane protein</topology>
    </subcellularLocation>
</comment>
<evidence type="ECO:0000313" key="7">
    <source>
        <dbReference type="EMBL" id="TWT43294.1"/>
    </source>
</evidence>
<keyword evidence="8" id="KW-1185">Reference proteome</keyword>
<evidence type="ECO:0000256" key="1">
    <source>
        <dbReference type="ARBA" id="ARBA00004141"/>
    </source>
</evidence>
<keyword evidence="2 5" id="KW-0812">Transmembrane</keyword>
<dbReference type="InterPro" id="IPR050925">
    <property type="entry name" value="Rhomboid_protease_S54"/>
</dbReference>
<feature type="transmembrane region" description="Helical" evidence="5">
    <location>
        <begin position="177"/>
        <end position="201"/>
    </location>
</feature>
<dbReference type="InterPro" id="IPR035952">
    <property type="entry name" value="Rhomboid-like_sf"/>
</dbReference>
<feature type="transmembrane region" description="Helical" evidence="5">
    <location>
        <begin position="124"/>
        <end position="144"/>
    </location>
</feature>
<protein>
    <submittedName>
        <fullName evidence="7">Rhomboid family protein</fullName>
    </submittedName>
</protein>
<dbReference type="AlphaFoldDB" id="A0A5C5VXX6"/>
<dbReference type="InterPro" id="IPR022764">
    <property type="entry name" value="Peptidase_S54_rhomboid_dom"/>
</dbReference>
<dbReference type="Gene3D" id="1.20.1540.10">
    <property type="entry name" value="Rhomboid-like"/>
    <property type="match status" value="1"/>
</dbReference>
<dbReference type="PANTHER" id="PTHR43731">
    <property type="entry name" value="RHOMBOID PROTEASE"/>
    <property type="match status" value="1"/>
</dbReference>
<feature type="transmembrane region" description="Helical" evidence="5">
    <location>
        <begin position="12"/>
        <end position="30"/>
    </location>
</feature>
<dbReference type="EMBL" id="SJPH01000004">
    <property type="protein sequence ID" value="TWT43294.1"/>
    <property type="molecule type" value="Genomic_DNA"/>
</dbReference>
<dbReference type="GO" id="GO:0016020">
    <property type="term" value="C:membrane"/>
    <property type="evidence" value="ECO:0007669"/>
    <property type="project" value="UniProtKB-SubCell"/>
</dbReference>
<dbReference type="GO" id="GO:0004252">
    <property type="term" value="F:serine-type endopeptidase activity"/>
    <property type="evidence" value="ECO:0007669"/>
    <property type="project" value="InterPro"/>
</dbReference>